<dbReference type="PANTHER" id="PTHR10489">
    <property type="entry name" value="CELL ADHESION MOLECULE"/>
    <property type="match status" value="1"/>
</dbReference>
<evidence type="ECO:0000256" key="11">
    <source>
        <dbReference type="SAM" id="Phobius"/>
    </source>
</evidence>
<dbReference type="Proteomes" id="UP000265140">
    <property type="component" value="Chromosome 4"/>
</dbReference>
<evidence type="ECO:0000313" key="13">
    <source>
        <dbReference type="Ensembl" id="ENSELUP00000080261.1"/>
    </source>
</evidence>
<keyword evidence="6 11" id="KW-0472">Membrane</keyword>
<dbReference type="InterPro" id="IPR017452">
    <property type="entry name" value="GPCR_Rhodpsn_7TM"/>
</dbReference>
<dbReference type="Gene3D" id="1.20.1070.10">
    <property type="entry name" value="Rhodopsin 7-helix transmembrane proteins"/>
    <property type="match status" value="1"/>
</dbReference>
<feature type="transmembrane region" description="Helical" evidence="11">
    <location>
        <begin position="181"/>
        <end position="206"/>
    </location>
</feature>
<dbReference type="GO" id="GO:0004974">
    <property type="term" value="F:leukotriene receptor activity"/>
    <property type="evidence" value="ECO:0007669"/>
    <property type="project" value="UniProtKB-ARBA"/>
</dbReference>
<dbReference type="AlphaFoldDB" id="A0AAY5JVK9"/>
<feature type="transmembrane region" description="Helical" evidence="11">
    <location>
        <begin position="94"/>
        <end position="115"/>
    </location>
</feature>
<keyword evidence="7" id="KW-0675">Receptor</keyword>
<evidence type="ECO:0000256" key="1">
    <source>
        <dbReference type="ARBA" id="ARBA00004651"/>
    </source>
</evidence>
<dbReference type="SUPFAM" id="SSF81321">
    <property type="entry name" value="Family A G protein-coupled receptor-like"/>
    <property type="match status" value="1"/>
</dbReference>
<dbReference type="PANTHER" id="PTHR10489:SF946">
    <property type="entry name" value="LEUKOTRIENE B4 RECEPTOR 1-LIKE"/>
    <property type="match status" value="1"/>
</dbReference>
<evidence type="ECO:0000256" key="3">
    <source>
        <dbReference type="ARBA" id="ARBA00022692"/>
    </source>
</evidence>
<keyword evidence="2" id="KW-1003">Cell membrane</keyword>
<dbReference type="GO" id="GO:0016493">
    <property type="term" value="F:C-C chemokine receptor activity"/>
    <property type="evidence" value="ECO:0007669"/>
    <property type="project" value="TreeGrafter"/>
</dbReference>
<dbReference type="PROSITE" id="PS50262">
    <property type="entry name" value="G_PROTEIN_RECEP_F1_2"/>
    <property type="match status" value="1"/>
</dbReference>
<name>A0AAY5JVK9_ESOLU</name>
<dbReference type="Ensembl" id="ENSELUT00000109375.1">
    <property type="protein sequence ID" value="ENSELUP00000080261.1"/>
    <property type="gene ID" value="ENSELUG00000041172.1"/>
</dbReference>
<keyword evidence="8" id="KW-0325">Glycoprotein</keyword>
<reference evidence="13" key="2">
    <citation type="submission" date="2025-08" db="UniProtKB">
        <authorList>
            <consortium name="Ensembl"/>
        </authorList>
    </citation>
    <scope>IDENTIFICATION</scope>
</reference>
<evidence type="ECO:0000256" key="9">
    <source>
        <dbReference type="ARBA" id="ARBA00023224"/>
    </source>
</evidence>
<dbReference type="GO" id="GO:0006955">
    <property type="term" value="P:immune response"/>
    <property type="evidence" value="ECO:0007669"/>
    <property type="project" value="TreeGrafter"/>
</dbReference>
<evidence type="ECO:0000256" key="2">
    <source>
        <dbReference type="ARBA" id="ARBA00022475"/>
    </source>
</evidence>
<dbReference type="GO" id="GO:0009897">
    <property type="term" value="C:external side of plasma membrane"/>
    <property type="evidence" value="ECO:0007669"/>
    <property type="project" value="TreeGrafter"/>
</dbReference>
<dbReference type="GO" id="GO:0060326">
    <property type="term" value="P:cell chemotaxis"/>
    <property type="evidence" value="ECO:0007669"/>
    <property type="project" value="TreeGrafter"/>
</dbReference>
<feature type="transmembrane region" description="Helical" evidence="11">
    <location>
        <begin position="263"/>
        <end position="286"/>
    </location>
</feature>
<dbReference type="FunFam" id="1.20.1070.10:FF:000109">
    <property type="entry name" value="Leukotriene B4 receptor"/>
    <property type="match status" value="1"/>
</dbReference>
<dbReference type="GO" id="GO:0019957">
    <property type="term" value="F:C-C chemokine binding"/>
    <property type="evidence" value="ECO:0007669"/>
    <property type="project" value="TreeGrafter"/>
</dbReference>
<evidence type="ECO:0000256" key="7">
    <source>
        <dbReference type="ARBA" id="ARBA00023170"/>
    </source>
</evidence>
<reference evidence="13" key="3">
    <citation type="submission" date="2025-09" db="UniProtKB">
        <authorList>
            <consortium name="Ensembl"/>
        </authorList>
    </citation>
    <scope>IDENTIFICATION</scope>
</reference>
<feature type="transmembrane region" description="Helical" evidence="11">
    <location>
        <begin position="29"/>
        <end position="46"/>
    </location>
</feature>
<evidence type="ECO:0000256" key="8">
    <source>
        <dbReference type="ARBA" id="ARBA00023180"/>
    </source>
</evidence>
<evidence type="ECO:0000256" key="4">
    <source>
        <dbReference type="ARBA" id="ARBA00022989"/>
    </source>
</evidence>
<evidence type="ECO:0000256" key="6">
    <source>
        <dbReference type="ARBA" id="ARBA00023136"/>
    </source>
</evidence>
<protein>
    <recommendedName>
        <fullName evidence="12">G-protein coupled receptors family 1 profile domain-containing protein</fullName>
    </recommendedName>
</protein>
<feature type="transmembrane region" description="Helical" evidence="11">
    <location>
        <begin position="58"/>
        <end position="82"/>
    </location>
</feature>
<feature type="domain" description="G-protein coupled receptors family 1 profile" evidence="12">
    <location>
        <begin position="38"/>
        <end position="283"/>
    </location>
</feature>
<dbReference type="PRINTS" id="PR00237">
    <property type="entry name" value="GPCRRHODOPSN"/>
</dbReference>
<feature type="transmembrane region" description="Helical" evidence="11">
    <location>
        <begin position="227"/>
        <end position="251"/>
    </location>
</feature>
<proteinExistence type="predicted"/>
<dbReference type="Pfam" id="PF00001">
    <property type="entry name" value="7tm_1"/>
    <property type="match status" value="1"/>
</dbReference>
<dbReference type="InterPro" id="IPR050119">
    <property type="entry name" value="CCR1-9-like"/>
</dbReference>
<keyword evidence="5" id="KW-0297">G-protein coupled receptor</keyword>
<feature type="transmembrane region" description="Helical" evidence="11">
    <location>
        <begin position="136"/>
        <end position="155"/>
    </location>
</feature>
<accession>A0AAY5JVK9</accession>
<sequence>MEHFNVTLNSSTYNASFIGSPHFSWDRGGLIPSIVFSFCFMVMGVLHQNKELSSLSQILMMNLAVSDLLCLITLPIWIYSLLFNWLLGRVACKSISFLVLCSIYSSMLTVTLLSLQRYLQVLFPYTWRRLGKAKEGGLLSILWALAMVFSIPKGLVARDLKQSESGQVSCSFVFASDTQEVAFLLLETLLGFVVPFSIITTTYICLHQRLNQTPFFRNIRLTKLVSSIIVTFFILWTPVHVMNVVDIGVVLGKGKALTEFCKAYLNTAIALTFINSCVNPFLYAFAARNSHLQISKAPGRYRARQGSQQGGSAPQSGQTDGHLQTNACLG</sequence>
<keyword evidence="3 11" id="KW-0812">Transmembrane</keyword>
<keyword evidence="9" id="KW-0807">Transducer</keyword>
<dbReference type="GO" id="GO:0007204">
    <property type="term" value="P:positive regulation of cytosolic calcium ion concentration"/>
    <property type="evidence" value="ECO:0007669"/>
    <property type="project" value="TreeGrafter"/>
</dbReference>
<feature type="region of interest" description="Disordered" evidence="10">
    <location>
        <begin position="303"/>
        <end position="322"/>
    </location>
</feature>
<organism evidence="13 14">
    <name type="scientific">Esox lucius</name>
    <name type="common">Northern pike</name>
    <dbReference type="NCBI Taxonomy" id="8010"/>
    <lineage>
        <taxon>Eukaryota</taxon>
        <taxon>Metazoa</taxon>
        <taxon>Chordata</taxon>
        <taxon>Craniata</taxon>
        <taxon>Vertebrata</taxon>
        <taxon>Euteleostomi</taxon>
        <taxon>Actinopterygii</taxon>
        <taxon>Neopterygii</taxon>
        <taxon>Teleostei</taxon>
        <taxon>Protacanthopterygii</taxon>
        <taxon>Esociformes</taxon>
        <taxon>Esocidae</taxon>
        <taxon>Esox</taxon>
    </lineage>
</organism>
<dbReference type="GeneTree" id="ENSGT00950000182966"/>
<dbReference type="GO" id="GO:0019722">
    <property type="term" value="P:calcium-mediated signaling"/>
    <property type="evidence" value="ECO:0007669"/>
    <property type="project" value="TreeGrafter"/>
</dbReference>
<reference evidence="13 14" key="1">
    <citation type="submission" date="2020-02" db="EMBL/GenBank/DDBJ databases">
        <title>Esox lucius (northern pike) genome, fEsoLuc1, primary haplotype.</title>
        <authorList>
            <person name="Myers G."/>
            <person name="Karagic N."/>
            <person name="Meyer A."/>
            <person name="Pippel M."/>
            <person name="Reichard M."/>
            <person name="Winkler S."/>
            <person name="Tracey A."/>
            <person name="Sims Y."/>
            <person name="Howe K."/>
            <person name="Rhie A."/>
            <person name="Formenti G."/>
            <person name="Durbin R."/>
            <person name="Fedrigo O."/>
            <person name="Jarvis E.D."/>
        </authorList>
    </citation>
    <scope>NUCLEOTIDE SEQUENCE [LARGE SCALE GENOMIC DNA]</scope>
</reference>
<evidence type="ECO:0000256" key="10">
    <source>
        <dbReference type="SAM" id="MobiDB-lite"/>
    </source>
</evidence>
<evidence type="ECO:0000259" key="12">
    <source>
        <dbReference type="PROSITE" id="PS50262"/>
    </source>
</evidence>
<feature type="compositionally biased region" description="Low complexity" evidence="10">
    <location>
        <begin position="304"/>
        <end position="318"/>
    </location>
</feature>
<evidence type="ECO:0000313" key="14">
    <source>
        <dbReference type="Proteomes" id="UP000265140"/>
    </source>
</evidence>
<keyword evidence="14" id="KW-1185">Reference proteome</keyword>
<comment type="subcellular location">
    <subcellularLocation>
        <location evidence="1">Cell membrane</location>
        <topology evidence="1">Multi-pass membrane protein</topology>
    </subcellularLocation>
</comment>
<keyword evidence="4 11" id="KW-1133">Transmembrane helix</keyword>
<evidence type="ECO:0000256" key="5">
    <source>
        <dbReference type="ARBA" id="ARBA00023040"/>
    </source>
</evidence>
<dbReference type="InterPro" id="IPR000276">
    <property type="entry name" value="GPCR_Rhodpsn"/>
</dbReference>